<comment type="similarity">
    <text evidence="2">Belongs to the BexD/CtrA/VexA family.</text>
</comment>
<evidence type="ECO:0000256" key="7">
    <source>
        <dbReference type="ARBA" id="ARBA00022729"/>
    </source>
</evidence>
<dbReference type="EMBL" id="FNVA01000002">
    <property type="protein sequence ID" value="SEF98183.1"/>
    <property type="molecule type" value="Genomic_DNA"/>
</dbReference>
<keyword evidence="10" id="KW-0626">Porin</keyword>
<keyword evidence="8" id="KW-0625">Polysaccharide transport</keyword>
<evidence type="ECO:0000256" key="15">
    <source>
        <dbReference type="SAM" id="SignalP"/>
    </source>
</evidence>
<evidence type="ECO:0000256" key="14">
    <source>
        <dbReference type="ARBA" id="ARBA00023288"/>
    </source>
</evidence>
<keyword evidence="14" id="KW-0449">Lipoprotein</keyword>
<keyword evidence="19" id="KW-1185">Reference proteome</keyword>
<dbReference type="InterPro" id="IPR054765">
    <property type="entry name" value="SLBB_dom"/>
</dbReference>
<evidence type="ECO:0000259" key="16">
    <source>
        <dbReference type="Pfam" id="PF02563"/>
    </source>
</evidence>
<keyword evidence="9" id="KW-0406">Ion transport</keyword>
<keyword evidence="4" id="KW-1134">Transmembrane beta strand</keyword>
<evidence type="ECO:0000256" key="11">
    <source>
        <dbReference type="ARBA" id="ARBA00023136"/>
    </source>
</evidence>
<evidence type="ECO:0000256" key="10">
    <source>
        <dbReference type="ARBA" id="ARBA00023114"/>
    </source>
</evidence>
<evidence type="ECO:0000256" key="12">
    <source>
        <dbReference type="ARBA" id="ARBA00023139"/>
    </source>
</evidence>
<gene>
    <name evidence="18" type="ORF">SAMN05421819_1557</name>
</gene>
<feature type="domain" description="SLBB" evidence="17">
    <location>
        <begin position="167"/>
        <end position="247"/>
    </location>
</feature>
<dbReference type="Pfam" id="PF02563">
    <property type="entry name" value="Poly_export"/>
    <property type="match status" value="1"/>
</dbReference>
<evidence type="ECO:0000256" key="8">
    <source>
        <dbReference type="ARBA" id="ARBA00023047"/>
    </source>
</evidence>
<sequence length="277" mass="29568">MRKVSAKSSSYMNPVLGLALGCALGGLLPCTSALGQNATPPDSPKTLPGSVPSTPVVKAKGSSIIAGAGKSETGPQHMGDGSAIGPQGYYEVEPGDTVTVNFRFTPEFNDEVVVGPDGRASLKSTGAVKLAGMTVPEIERMIVRESSMKLVNPEVTVSLKDFQRPQIVVAGEVTTPGHFDLKRPITATQAILMAGGPKDDASMGHVLLFRRINSEYAEVHVLELGRYDARTRAKNDMILQPDDLILVRHDLVSKIDRFVKLINLGVYFNPIGNNGIF</sequence>
<dbReference type="Pfam" id="PF22461">
    <property type="entry name" value="SLBB_2"/>
    <property type="match status" value="1"/>
</dbReference>
<dbReference type="InterPro" id="IPR049712">
    <property type="entry name" value="Poly_export"/>
</dbReference>
<keyword evidence="12" id="KW-0564">Palmitate</keyword>
<evidence type="ECO:0000256" key="2">
    <source>
        <dbReference type="ARBA" id="ARBA00009450"/>
    </source>
</evidence>
<keyword evidence="7 15" id="KW-0732">Signal</keyword>
<keyword evidence="5" id="KW-0762">Sugar transport</keyword>
<feature type="chain" id="PRO_5009288232" evidence="15">
    <location>
        <begin position="36"/>
        <end position="277"/>
    </location>
</feature>
<keyword evidence="11" id="KW-0472">Membrane</keyword>
<evidence type="ECO:0000256" key="9">
    <source>
        <dbReference type="ARBA" id="ARBA00023065"/>
    </source>
</evidence>
<name>A0A1H5WFM9_9BACT</name>
<dbReference type="GO" id="GO:0015159">
    <property type="term" value="F:polysaccharide transmembrane transporter activity"/>
    <property type="evidence" value="ECO:0007669"/>
    <property type="project" value="InterPro"/>
</dbReference>
<dbReference type="GO" id="GO:0009279">
    <property type="term" value="C:cell outer membrane"/>
    <property type="evidence" value="ECO:0007669"/>
    <property type="project" value="UniProtKB-SubCell"/>
</dbReference>
<evidence type="ECO:0000256" key="1">
    <source>
        <dbReference type="ARBA" id="ARBA00004571"/>
    </source>
</evidence>
<keyword evidence="3" id="KW-0813">Transport</keyword>
<feature type="domain" description="Polysaccharide export protein N-terminal" evidence="16">
    <location>
        <begin position="88"/>
        <end position="159"/>
    </location>
</feature>
<keyword evidence="6" id="KW-0812">Transmembrane</keyword>
<evidence type="ECO:0000256" key="3">
    <source>
        <dbReference type="ARBA" id="ARBA00022448"/>
    </source>
</evidence>
<dbReference type="AlphaFoldDB" id="A0A1H5WFM9"/>
<protein>
    <submittedName>
        <fullName evidence="18">Protein involved in polysaccharide export, contains SLBB domain of the beta-grasp fold</fullName>
    </submittedName>
</protein>
<evidence type="ECO:0000256" key="13">
    <source>
        <dbReference type="ARBA" id="ARBA00023237"/>
    </source>
</evidence>
<evidence type="ECO:0000256" key="5">
    <source>
        <dbReference type="ARBA" id="ARBA00022597"/>
    </source>
</evidence>
<evidence type="ECO:0000256" key="6">
    <source>
        <dbReference type="ARBA" id="ARBA00022692"/>
    </source>
</evidence>
<organism evidence="18 19">
    <name type="scientific">Bryocella elongata</name>
    <dbReference type="NCBI Taxonomy" id="863522"/>
    <lineage>
        <taxon>Bacteria</taxon>
        <taxon>Pseudomonadati</taxon>
        <taxon>Acidobacteriota</taxon>
        <taxon>Terriglobia</taxon>
        <taxon>Terriglobales</taxon>
        <taxon>Acidobacteriaceae</taxon>
        <taxon>Bryocella</taxon>
    </lineage>
</organism>
<accession>A0A1H5WFM9</accession>
<evidence type="ECO:0000256" key="4">
    <source>
        <dbReference type="ARBA" id="ARBA00022452"/>
    </source>
</evidence>
<dbReference type="PANTHER" id="PTHR33619:SF3">
    <property type="entry name" value="POLYSACCHARIDE EXPORT PROTEIN GFCE-RELATED"/>
    <property type="match status" value="1"/>
</dbReference>
<dbReference type="InterPro" id="IPR003715">
    <property type="entry name" value="Poly_export_N"/>
</dbReference>
<dbReference type="GO" id="GO:0015288">
    <property type="term" value="F:porin activity"/>
    <property type="evidence" value="ECO:0007669"/>
    <property type="project" value="UniProtKB-KW"/>
</dbReference>
<evidence type="ECO:0000313" key="19">
    <source>
        <dbReference type="Proteomes" id="UP000236728"/>
    </source>
</evidence>
<reference evidence="18 19" key="1">
    <citation type="submission" date="2016-10" db="EMBL/GenBank/DDBJ databases">
        <authorList>
            <person name="de Groot N.N."/>
        </authorList>
    </citation>
    <scope>NUCLEOTIDE SEQUENCE [LARGE SCALE GENOMIC DNA]</scope>
    <source>
        <strain evidence="18 19">DSM 22489</strain>
    </source>
</reference>
<comment type="subcellular location">
    <subcellularLocation>
        <location evidence="1">Cell outer membrane</location>
        <topology evidence="1">Multi-pass membrane protein</topology>
    </subcellularLocation>
</comment>
<dbReference type="GO" id="GO:0006811">
    <property type="term" value="P:monoatomic ion transport"/>
    <property type="evidence" value="ECO:0007669"/>
    <property type="project" value="UniProtKB-KW"/>
</dbReference>
<dbReference type="PANTHER" id="PTHR33619">
    <property type="entry name" value="POLYSACCHARIDE EXPORT PROTEIN GFCE-RELATED"/>
    <property type="match status" value="1"/>
</dbReference>
<evidence type="ECO:0000259" key="17">
    <source>
        <dbReference type="Pfam" id="PF22461"/>
    </source>
</evidence>
<evidence type="ECO:0000313" key="18">
    <source>
        <dbReference type="EMBL" id="SEF98183.1"/>
    </source>
</evidence>
<dbReference type="RefSeq" id="WP_160115053.1">
    <property type="nucleotide sequence ID" value="NZ_FNVA01000002.1"/>
</dbReference>
<dbReference type="Gene3D" id="3.30.1950.10">
    <property type="entry name" value="wza like domain"/>
    <property type="match status" value="1"/>
</dbReference>
<dbReference type="GO" id="GO:0046930">
    <property type="term" value="C:pore complex"/>
    <property type="evidence" value="ECO:0007669"/>
    <property type="project" value="UniProtKB-KW"/>
</dbReference>
<dbReference type="Proteomes" id="UP000236728">
    <property type="component" value="Unassembled WGS sequence"/>
</dbReference>
<proteinExistence type="inferred from homology"/>
<dbReference type="OrthoDB" id="9808421at2"/>
<dbReference type="Gene3D" id="3.10.560.10">
    <property type="entry name" value="Outer membrane lipoprotein wza domain like"/>
    <property type="match status" value="1"/>
</dbReference>
<dbReference type="PROSITE" id="PS51257">
    <property type="entry name" value="PROKAR_LIPOPROTEIN"/>
    <property type="match status" value="1"/>
</dbReference>
<keyword evidence="13" id="KW-0998">Cell outer membrane</keyword>
<feature type="signal peptide" evidence="15">
    <location>
        <begin position="1"/>
        <end position="35"/>
    </location>
</feature>